<feature type="domain" description="Fibronectin type-III" evidence="6">
    <location>
        <begin position="29"/>
        <end position="116"/>
    </location>
</feature>
<dbReference type="Pfam" id="PF00295">
    <property type="entry name" value="Glyco_hydro_28"/>
    <property type="match status" value="1"/>
</dbReference>
<dbReference type="Gene3D" id="2.60.40.10">
    <property type="entry name" value="Immunoglobulins"/>
    <property type="match status" value="2"/>
</dbReference>
<feature type="signal peptide" evidence="5">
    <location>
        <begin position="1"/>
        <end position="24"/>
    </location>
</feature>
<feature type="chain" id="PRO_5020413300" evidence="5">
    <location>
        <begin position="25"/>
        <end position="514"/>
    </location>
</feature>
<protein>
    <submittedName>
        <fullName evidence="7">Glycoside hydrolase family 28 protein</fullName>
    </submittedName>
</protein>
<dbReference type="CDD" id="cd00063">
    <property type="entry name" value="FN3"/>
    <property type="match status" value="1"/>
</dbReference>
<organism evidence="7 8">
    <name type="scientific">Pedobacter cryophilus</name>
    <dbReference type="NCBI Taxonomy" id="2571271"/>
    <lineage>
        <taxon>Bacteria</taxon>
        <taxon>Pseudomonadati</taxon>
        <taxon>Bacteroidota</taxon>
        <taxon>Sphingobacteriia</taxon>
        <taxon>Sphingobacteriales</taxon>
        <taxon>Sphingobacteriaceae</taxon>
        <taxon>Pedobacter</taxon>
    </lineage>
</organism>
<dbReference type="SUPFAM" id="SSF49265">
    <property type="entry name" value="Fibronectin type III"/>
    <property type="match status" value="1"/>
</dbReference>
<evidence type="ECO:0000313" key="7">
    <source>
        <dbReference type="EMBL" id="TKB96263.1"/>
    </source>
</evidence>
<dbReference type="Pfam" id="PF00041">
    <property type="entry name" value="fn3"/>
    <property type="match status" value="1"/>
</dbReference>
<keyword evidence="8" id="KW-1185">Reference proteome</keyword>
<keyword evidence="3 4" id="KW-0326">Glycosidase</keyword>
<dbReference type="GO" id="GO:0004650">
    <property type="term" value="F:polygalacturonase activity"/>
    <property type="evidence" value="ECO:0007669"/>
    <property type="project" value="InterPro"/>
</dbReference>
<dbReference type="EMBL" id="SWBP01000005">
    <property type="protein sequence ID" value="TKB96263.1"/>
    <property type="molecule type" value="Genomic_DNA"/>
</dbReference>
<dbReference type="RefSeq" id="WP_136827130.1">
    <property type="nucleotide sequence ID" value="NZ_SWBP01000005.1"/>
</dbReference>
<dbReference type="GO" id="GO:0005975">
    <property type="term" value="P:carbohydrate metabolic process"/>
    <property type="evidence" value="ECO:0007669"/>
    <property type="project" value="InterPro"/>
</dbReference>
<dbReference type="SUPFAM" id="SSF51126">
    <property type="entry name" value="Pectin lyase-like"/>
    <property type="match status" value="1"/>
</dbReference>
<dbReference type="InterPro" id="IPR011050">
    <property type="entry name" value="Pectin_lyase_fold/virulence"/>
</dbReference>
<evidence type="ECO:0000256" key="5">
    <source>
        <dbReference type="SAM" id="SignalP"/>
    </source>
</evidence>
<evidence type="ECO:0000256" key="2">
    <source>
        <dbReference type="ARBA" id="ARBA00022801"/>
    </source>
</evidence>
<comment type="similarity">
    <text evidence="1 4">Belongs to the glycosyl hydrolase 28 family.</text>
</comment>
<keyword evidence="5" id="KW-0732">Signal</keyword>
<accession>A0A4V5NWU0</accession>
<dbReference type="Proteomes" id="UP000308181">
    <property type="component" value="Unassembled WGS sequence"/>
</dbReference>
<dbReference type="SMART" id="SM00060">
    <property type="entry name" value="FN3"/>
    <property type="match status" value="1"/>
</dbReference>
<dbReference type="PANTHER" id="PTHR31339">
    <property type="entry name" value="PECTIN LYASE-RELATED"/>
    <property type="match status" value="1"/>
</dbReference>
<evidence type="ECO:0000313" key="8">
    <source>
        <dbReference type="Proteomes" id="UP000308181"/>
    </source>
</evidence>
<evidence type="ECO:0000256" key="4">
    <source>
        <dbReference type="RuleBase" id="RU361169"/>
    </source>
</evidence>
<comment type="caution">
    <text evidence="7">The sequence shown here is derived from an EMBL/GenBank/DDBJ whole genome shotgun (WGS) entry which is preliminary data.</text>
</comment>
<keyword evidence="2 4" id="KW-0378">Hydrolase</keyword>
<dbReference type="InterPro" id="IPR003961">
    <property type="entry name" value="FN3_dom"/>
</dbReference>
<evidence type="ECO:0000259" key="6">
    <source>
        <dbReference type="PROSITE" id="PS50853"/>
    </source>
</evidence>
<evidence type="ECO:0000256" key="3">
    <source>
        <dbReference type="ARBA" id="ARBA00023295"/>
    </source>
</evidence>
<dbReference type="PANTHER" id="PTHR31339:SF9">
    <property type="entry name" value="PLASMIN AND FIBRONECTIN-BINDING PROTEIN A"/>
    <property type="match status" value="1"/>
</dbReference>
<dbReference type="Gene3D" id="2.160.20.10">
    <property type="entry name" value="Single-stranded right-handed beta-helix, Pectin lyase-like"/>
    <property type="match status" value="1"/>
</dbReference>
<dbReference type="InterPro" id="IPR036116">
    <property type="entry name" value="FN3_sf"/>
</dbReference>
<dbReference type="AlphaFoldDB" id="A0A4V5NWU0"/>
<proteinExistence type="inferred from homology"/>
<dbReference type="InterPro" id="IPR000743">
    <property type="entry name" value="Glyco_hydro_28"/>
</dbReference>
<dbReference type="InterPro" id="IPR012334">
    <property type="entry name" value="Pectin_lyas_fold"/>
</dbReference>
<name>A0A4V5NWU0_9SPHI</name>
<evidence type="ECO:0000256" key="1">
    <source>
        <dbReference type="ARBA" id="ARBA00008834"/>
    </source>
</evidence>
<dbReference type="OrthoDB" id="9795222at2"/>
<gene>
    <name evidence="7" type="ORF">FA046_13835</name>
</gene>
<dbReference type="PROSITE" id="PS50853">
    <property type="entry name" value="FN3"/>
    <property type="match status" value="1"/>
</dbReference>
<dbReference type="InterPro" id="IPR013783">
    <property type="entry name" value="Ig-like_fold"/>
</dbReference>
<sequence>MNIKLLKKFSVFIILFCCINGTYARVANPARNLMIPKASITSNTVTLLWDKPNFYNDIVSYQIFQNGKYVGESTKTNYTVKKLKSGKNYSFHIVAKNKNGETSEISNKATGKTKAKSKIFNVLDYGAIADDKTLNTIAIQKAIDACSKGGTVYIPKGKFLSGALYLKSDMTLLIEKDGILKGSKEIKDYLPFNLNRFEGWEMETFASLINAGKLDRSGKYNVSNLSIMGEGTISGGGSPLGSAMIKANGIRSRGRLICIMNGQNINMQGLNIENAPCWTIHYIYSDQVTLHDLNIVSTARNGDGIDPDSSTDSYIFNCDFSTGDDCIAIKSGKNPEGYYVGKPTRNIRITDCNFIRGHSLAIGSEMSGGVSDVFIQDCKIGNLLHGLQIKATKDRGGYVKNVIVRDCELLKVTLYTAVNYNNDGEAAPVLPQFSDMEFSNLNLSKAKPNEVLIDVNGFEDEQHYTRNILFKNISLPNQSIIRVKNGELITFKEVKGLDDKKPEYKIIASKEIVY</sequence>
<reference evidence="7 8" key="1">
    <citation type="submission" date="2019-04" db="EMBL/GenBank/DDBJ databases">
        <title>Pedobacter sp. AR-3-17 sp. nov., isolated from Arctic soil.</title>
        <authorList>
            <person name="Dahal R.H."/>
            <person name="Kim D.-U."/>
        </authorList>
    </citation>
    <scope>NUCLEOTIDE SEQUENCE [LARGE SCALE GENOMIC DNA]</scope>
    <source>
        <strain evidence="7 8">AR-3-17</strain>
    </source>
</reference>
<dbReference type="InterPro" id="IPR051801">
    <property type="entry name" value="GH28_Enzymes"/>
</dbReference>